<dbReference type="PANTHER" id="PTHR34921:SF1">
    <property type="entry name" value="MEIOTIC RECOMBINATION PROTEIN REC114"/>
    <property type="match status" value="1"/>
</dbReference>
<gene>
    <name evidence="2" type="ORF">GHT06_012885</name>
</gene>
<comment type="caution">
    <text evidence="2">The sequence shown here is derived from an EMBL/GenBank/DDBJ whole genome shotgun (WGS) entry which is preliminary data.</text>
</comment>
<evidence type="ECO:0000313" key="3">
    <source>
        <dbReference type="Proteomes" id="UP000820818"/>
    </source>
</evidence>
<proteinExistence type="predicted"/>
<dbReference type="PANTHER" id="PTHR34921">
    <property type="entry name" value="MEIOTIC RECOMBINATION PROTEIN REC114"/>
    <property type="match status" value="1"/>
</dbReference>
<feature type="compositionally biased region" description="Low complexity" evidence="1">
    <location>
        <begin position="17"/>
        <end position="27"/>
    </location>
</feature>
<dbReference type="Proteomes" id="UP000820818">
    <property type="component" value="Linkage Group LG3"/>
</dbReference>
<organism evidence="2 3">
    <name type="scientific">Daphnia sinensis</name>
    <dbReference type="NCBI Taxonomy" id="1820382"/>
    <lineage>
        <taxon>Eukaryota</taxon>
        <taxon>Metazoa</taxon>
        <taxon>Ecdysozoa</taxon>
        <taxon>Arthropoda</taxon>
        <taxon>Crustacea</taxon>
        <taxon>Branchiopoda</taxon>
        <taxon>Diplostraca</taxon>
        <taxon>Cladocera</taxon>
        <taxon>Anomopoda</taxon>
        <taxon>Daphniidae</taxon>
        <taxon>Daphnia</taxon>
        <taxon>Daphnia similis group</taxon>
    </lineage>
</organism>
<feature type="compositionally biased region" description="Polar residues" evidence="1">
    <location>
        <begin position="1"/>
        <end position="16"/>
    </location>
</feature>
<keyword evidence="3" id="KW-1185">Reference proteome</keyword>
<dbReference type="InterPro" id="IPR029168">
    <property type="entry name" value="REC114L"/>
</dbReference>
<reference evidence="2 3" key="1">
    <citation type="submission" date="2022-05" db="EMBL/GenBank/DDBJ databases">
        <title>A multi-omics perspective on studying reproductive biology in Daphnia sinensis.</title>
        <authorList>
            <person name="Jia J."/>
        </authorList>
    </citation>
    <scope>NUCLEOTIDE SEQUENCE [LARGE SCALE GENOMIC DNA]</scope>
    <source>
        <strain evidence="2 3">WSL</strain>
    </source>
</reference>
<dbReference type="AlphaFoldDB" id="A0AAD5LGQ4"/>
<evidence type="ECO:0000256" key="1">
    <source>
        <dbReference type="SAM" id="MobiDB-lite"/>
    </source>
</evidence>
<name>A0AAD5LGQ4_9CRUS</name>
<dbReference type="Pfam" id="PF15165">
    <property type="entry name" value="REC114-like"/>
    <property type="match status" value="1"/>
</dbReference>
<dbReference type="EMBL" id="WJBH02000003">
    <property type="protein sequence ID" value="KAI9561923.1"/>
    <property type="molecule type" value="Genomic_DNA"/>
</dbReference>
<accession>A0AAD5LGQ4</accession>
<evidence type="ECO:0000313" key="2">
    <source>
        <dbReference type="EMBL" id="KAI9561923.1"/>
    </source>
</evidence>
<feature type="region of interest" description="Disordered" evidence="1">
    <location>
        <begin position="1"/>
        <end position="32"/>
    </location>
</feature>
<protein>
    <submittedName>
        <fullName evidence="2">Uncharacterized protein</fullName>
    </submittedName>
</protein>
<sequence length="257" mass="28718">MASQRSRLPRSQPQVVTASTSSSAAASENNPSGAVSLLPSPVCNTNNNNNTLARWPLSKYANFIISQSQGVGTWQERTAGDPHDMWIQITQRHYIQIVHDDMLLECINLTEAQGMWRAIKRGPNMLFFISNTKETSRKFRIRFLANDQEEPTVVADACACHLSRFFTLHDADRQGQNDDHPEPTCAISLQQLAAAVLDPQNSKWPSDYADIGNSLELVPDLLRNCLMDPNFPRLVEAVERSMKTLMNSDCSTAKDVE</sequence>